<evidence type="ECO:0000313" key="4">
    <source>
        <dbReference type="EMBL" id="EGK97211.1"/>
    </source>
</evidence>
<keyword evidence="1" id="KW-0479">Metal-binding</keyword>
<dbReference type="Gene3D" id="4.10.60.10">
    <property type="entry name" value="Zinc finger, CCHC-type"/>
    <property type="match status" value="1"/>
</dbReference>
<accession>F5HLJ2</accession>
<feature type="compositionally biased region" description="Low complexity" evidence="2">
    <location>
        <begin position="283"/>
        <end position="297"/>
    </location>
</feature>
<dbReference type="PaxDb" id="7165-AGAP013253-PA"/>
<evidence type="ECO:0000256" key="2">
    <source>
        <dbReference type="SAM" id="MobiDB-lite"/>
    </source>
</evidence>
<evidence type="ECO:0000259" key="3">
    <source>
        <dbReference type="PROSITE" id="PS50158"/>
    </source>
</evidence>
<dbReference type="VEuPathDB" id="VectorBase:AGAMI1_011746"/>
<dbReference type="VEuPathDB" id="VectorBase:AGAP013253"/>
<feature type="region of interest" description="Disordered" evidence="2">
    <location>
        <begin position="283"/>
        <end position="302"/>
    </location>
</feature>
<dbReference type="GO" id="GO:0003676">
    <property type="term" value="F:nucleic acid binding"/>
    <property type="evidence" value="ECO:0007669"/>
    <property type="project" value="InterPro"/>
</dbReference>
<proteinExistence type="predicted"/>
<name>F5HLJ2_ANOGA</name>
<protein>
    <submittedName>
        <fullName evidence="4">AGAP013253-PA</fullName>
    </submittedName>
</protein>
<evidence type="ECO:0000256" key="1">
    <source>
        <dbReference type="PROSITE-ProRule" id="PRU00047"/>
    </source>
</evidence>
<evidence type="ECO:0000313" key="6">
    <source>
        <dbReference type="Proteomes" id="UP000007062"/>
    </source>
</evidence>
<sequence>MPTEDQTADENQRIKLEATRQLTGLESALQNILSQAREGRLSQQMARSKDEIAALLWSEGNKALLQLEAISGPQPRRDTFVEAYAQVKTELRKVYAVEVPPTPQLDVTLASSPSRSDHLPRIELPKFNGDPSEWPAFAGRFEKRIVGLTGDAERYAFLIKCFDRCDIARNSCEAFENADVVETSTSAAKQIAGASGQRPSVVEDGMLVSLVMSKLDDETITRISRRLDVHTIPTWKELRDELDRLSSSLYYEPRKSAASRPDRASTSSKRPIRAAFVATVDTVSTSQTPTPQTQRTRYSSVDHQPGTRRCYACDKPGHTGPLCPELQVRSECERINYVMSKGKCVNCLSSQHPASQCPSNKRCQLPKLRSDNHIPFRHHVVSGVPAPCLRRRVPAPCRHPQALVPCFQRWPIHVVSGVPAPCCRPRVPAPYRHPQAFVPCFQRWPIHVVSDVPAPCYRPRVPAPIHVVSGVPAPCLRRRVPAPCRHPQALVPCFQRWPIHVVSGVPAPCLRRRVPAPYRHPQAFVPCFQRWPIHVVSGVPAPCFRRRVPAPCFRRRVPAPCRHPKALPPCFQRWPIHALGPFRRRVVSCIPALLSHC</sequence>
<dbReference type="HOGENOM" id="CLU_457271_0_0_1"/>
<dbReference type="Proteomes" id="UP000007062">
    <property type="component" value="Chromosome 2R"/>
</dbReference>
<dbReference type="SMART" id="SM00343">
    <property type="entry name" value="ZnF_C2HC"/>
    <property type="match status" value="2"/>
</dbReference>
<reference evidence="4" key="2">
    <citation type="submission" date="2002-03" db="EMBL/GenBank/DDBJ databases">
        <authorList>
            <consortium name="The Anopheles Genome Sequencing Consortium"/>
        </authorList>
    </citation>
    <scope>NUCLEOTIDE SEQUENCE</scope>
    <source>
        <strain evidence="4">PEST</strain>
    </source>
</reference>
<evidence type="ECO:0000313" key="5">
    <source>
        <dbReference type="EnsemblMetazoa" id="AGAP013253-PA"/>
    </source>
</evidence>
<dbReference type="GO" id="GO:0008270">
    <property type="term" value="F:zinc ion binding"/>
    <property type="evidence" value="ECO:0007669"/>
    <property type="project" value="UniProtKB-KW"/>
</dbReference>
<reference evidence="4 6" key="1">
    <citation type="journal article" date="2002" name="Science">
        <title>The genome sequence of the malaria mosquito Anopheles gambiae.</title>
        <authorList>
            <person name="Holt R.A."/>
            <person name="Subramanian G.M."/>
            <person name="Halpern A."/>
            <person name="Sutton G.G."/>
            <person name="Charlab R."/>
            <person name="Nusskern D.R."/>
            <person name="Wincker P."/>
            <person name="Clark A.G."/>
            <person name="Ribeiro J.M."/>
            <person name="Wides R."/>
            <person name="Salzberg S.L."/>
            <person name="Loftus B."/>
            <person name="Yandell M."/>
            <person name="Majoros W.H."/>
            <person name="Rusch D.B."/>
            <person name="Lai Z."/>
            <person name="Kraft C.L."/>
            <person name="Abril J.F."/>
            <person name="Anthouard V."/>
            <person name="Arensburger P."/>
            <person name="Atkinson P.W."/>
            <person name="Baden H."/>
            <person name="de Berardinis V."/>
            <person name="Baldwin D."/>
            <person name="Benes V."/>
            <person name="Biedler J."/>
            <person name="Blass C."/>
            <person name="Bolanos R."/>
            <person name="Boscus D."/>
            <person name="Barnstead M."/>
            <person name="Cai S."/>
            <person name="Center A."/>
            <person name="Chaturverdi K."/>
            <person name="Christophides G.K."/>
            <person name="Chrystal M.A."/>
            <person name="Clamp M."/>
            <person name="Cravchik A."/>
            <person name="Curwen V."/>
            <person name="Dana A."/>
            <person name="Delcher A."/>
            <person name="Dew I."/>
            <person name="Evans C.A."/>
            <person name="Flanigan M."/>
            <person name="Grundschober-Freimoser A."/>
            <person name="Friedli L."/>
            <person name="Gu Z."/>
            <person name="Guan P."/>
            <person name="Guigo R."/>
            <person name="Hillenmeyer M.E."/>
            <person name="Hladun S.L."/>
            <person name="Hogan J.R."/>
            <person name="Hong Y.S."/>
            <person name="Hoover J."/>
            <person name="Jaillon O."/>
            <person name="Ke Z."/>
            <person name="Kodira C."/>
            <person name="Kokoza E."/>
            <person name="Koutsos A."/>
            <person name="Letunic I."/>
            <person name="Levitsky A."/>
            <person name="Liang Y."/>
            <person name="Lin J.J."/>
            <person name="Lobo N.F."/>
            <person name="Lopez J.R."/>
            <person name="Malek J.A."/>
            <person name="McIntosh T.C."/>
            <person name="Meister S."/>
            <person name="Miller J."/>
            <person name="Mobarry C."/>
            <person name="Mongin E."/>
            <person name="Murphy S.D."/>
            <person name="O'Brochta D.A."/>
            <person name="Pfannkoch C."/>
            <person name="Qi R."/>
            <person name="Regier M.A."/>
            <person name="Remington K."/>
            <person name="Shao H."/>
            <person name="Sharakhova M.V."/>
            <person name="Sitter C.D."/>
            <person name="Shetty J."/>
            <person name="Smith T.J."/>
            <person name="Strong R."/>
            <person name="Sun J."/>
            <person name="Thomasova D."/>
            <person name="Ton L.Q."/>
            <person name="Topalis P."/>
            <person name="Tu Z."/>
            <person name="Unger M.F."/>
            <person name="Walenz B."/>
            <person name="Wang A."/>
            <person name="Wang J."/>
            <person name="Wang M."/>
            <person name="Wang X."/>
            <person name="Woodford K.J."/>
            <person name="Wortman J.R."/>
            <person name="Wu M."/>
            <person name="Yao A."/>
            <person name="Zdobnov E.M."/>
            <person name="Zhang H."/>
            <person name="Zhao Q."/>
            <person name="Zhao S."/>
            <person name="Zhu S.C."/>
            <person name="Zhimulev I."/>
            <person name="Coluzzi M."/>
            <person name="della Torre A."/>
            <person name="Roth C.W."/>
            <person name="Louis C."/>
            <person name="Kalush F."/>
            <person name="Mural R.J."/>
            <person name="Myers E.W."/>
            <person name="Adams M.D."/>
            <person name="Smith H.O."/>
            <person name="Broder S."/>
            <person name="Gardner M.J."/>
            <person name="Fraser C.M."/>
            <person name="Birney E."/>
            <person name="Bork P."/>
            <person name="Brey P.T."/>
            <person name="Venter J.C."/>
            <person name="Weissenbach J."/>
            <person name="Kafatos F.C."/>
            <person name="Collins F.H."/>
            <person name="Hoffman S.L."/>
        </authorList>
    </citation>
    <scope>NUCLEOTIDE SEQUENCE [LARGE SCALE GENOMIC DNA]</scope>
    <source>
        <strain evidence="4 6">PEST</strain>
    </source>
</reference>
<gene>
    <name evidence="4" type="ORF">AgaP_AGAP013253</name>
</gene>
<dbReference type="EMBL" id="AAAB01008898">
    <property type="protein sequence ID" value="EGK97211.1"/>
    <property type="molecule type" value="Genomic_DNA"/>
</dbReference>
<reference evidence="4 5" key="3">
    <citation type="journal article" date="2004" name="Trends Parasitol.">
        <title>The Anopheles gambiae genome: an update.</title>
        <authorList>
            <person name="Mongin E."/>
            <person name="Louis C."/>
            <person name="Holt R.A."/>
            <person name="Birney E."/>
            <person name="Collins F.H."/>
        </authorList>
    </citation>
    <scope>NUCLEOTIDE SEQUENCE</scope>
    <source>
        <strain evidence="4 5">PEST</strain>
    </source>
</reference>
<keyword evidence="6" id="KW-1185">Reference proteome</keyword>
<keyword evidence="1" id="KW-0862">Zinc</keyword>
<feature type="domain" description="CCHC-type" evidence="3">
    <location>
        <begin position="308"/>
        <end position="325"/>
    </location>
</feature>
<dbReference type="InterPro" id="IPR001878">
    <property type="entry name" value="Znf_CCHC"/>
</dbReference>
<organism evidence="4">
    <name type="scientific">Anopheles gambiae</name>
    <name type="common">African malaria mosquito</name>
    <dbReference type="NCBI Taxonomy" id="7165"/>
    <lineage>
        <taxon>Eukaryota</taxon>
        <taxon>Metazoa</taxon>
        <taxon>Ecdysozoa</taxon>
        <taxon>Arthropoda</taxon>
        <taxon>Hexapoda</taxon>
        <taxon>Insecta</taxon>
        <taxon>Pterygota</taxon>
        <taxon>Neoptera</taxon>
        <taxon>Endopterygota</taxon>
        <taxon>Diptera</taxon>
        <taxon>Nematocera</taxon>
        <taxon>Culicoidea</taxon>
        <taxon>Culicidae</taxon>
        <taxon>Anophelinae</taxon>
        <taxon>Anopheles</taxon>
    </lineage>
</organism>
<dbReference type="AlphaFoldDB" id="F5HLJ2"/>
<keyword evidence="1" id="KW-0863">Zinc-finger</keyword>
<reference evidence="5" key="6">
    <citation type="submission" date="2020-05" db="UniProtKB">
        <authorList>
            <consortium name="EnsemblMetazoa"/>
        </authorList>
    </citation>
    <scope>IDENTIFICATION</scope>
    <source>
        <strain evidence="5">PEST</strain>
    </source>
</reference>
<reference evidence="4" key="5">
    <citation type="submission" date="2011-05" db="EMBL/GenBank/DDBJ databases">
        <authorList>
            <consortium name="VectorBase"/>
        </authorList>
    </citation>
    <scope>NUCLEOTIDE SEQUENCE</scope>
    <source>
        <strain evidence="4">PEST</strain>
    </source>
</reference>
<dbReference type="EnsemblMetazoa" id="AGAP013253-RA">
    <property type="protein sequence ID" value="AGAP013253-PA"/>
    <property type="gene ID" value="AGAP013253"/>
</dbReference>
<dbReference type="PROSITE" id="PS50158">
    <property type="entry name" value="ZF_CCHC"/>
    <property type="match status" value="1"/>
</dbReference>
<reference evidence="4" key="4">
    <citation type="journal article" date="2007" name="Genome Biol.">
        <title>Update of the Anopheles gambiae PEST genome assembly.</title>
        <authorList>
            <person name="Sharakhova M.V."/>
            <person name="Hammond M.P."/>
            <person name="Lobo N.F."/>
            <person name="Krzywinski J."/>
            <person name="Unger M.F."/>
            <person name="Hillenmeyer M.E."/>
            <person name="Bruggner R.V."/>
            <person name="Birney E."/>
            <person name="Collins F.H."/>
        </authorList>
    </citation>
    <scope>NUCLEOTIDE SEQUENCE</scope>
    <source>
        <strain evidence="4">PEST</strain>
    </source>
</reference>